<dbReference type="PANTHER" id="PTHR30244:SF9">
    <property type="entry name" value="PROTEIN RV3402C"/>
    <property type="match status" value="1"/>
</dbReference>
<dbReference type="EMBL" id="JBHUJB010000046">
    <property type="protein sequence ID" value="MFD2159528.1"/>
    <property type="molecule type" value="Genomic_DNA"/>
</dbReference>
<accession>A0ABW4ZBY7</accession>
<reference evidence="5" key="1">
    <citation type="journal article" date="2019" name="Int. J. Syst. Evol. Microbiol.">
        <title>The Global Catalogue of Microorganisms (GCM) 10K type strain sequencing project: providing services to taxonomists for standard genome sequencing and annotation.</title>
        <authorList>
            <consortium name="The Broad Institute Genomics Platform"/>
            <consortium name="The Broad Institute Genome Sequencing Center for Infectious Disease"/>
            <person name="Wu L."/>
            <person name="Ma J."/>
        </authorList>
    </citation>
    <scope>NUCLEOTIDE SEQUENCE [LARGE SCALE GENOMIC DNA]</scope>
    <source>
        <strain evidence="5">CCUG 57942</strain>
    </source>
</reference>
<evidence type="ECO:0000313" key="5">
    <source>
        <dbReference type="Proteomes" id="UP001597389"/>
    </source>
</evidence>
<dbReference type="Proteomes" id="UP001597389">
    <property type="component" value="Unassembled WGS sequence"/>
</dbReference>
<dbReference type="InterPro" id="IPR015424">
    <property type="entry name" value="PyrdxlP-dep_Trfase"/>
</dbReference>
<dbReference type="PANTHER" id="PTHR30244">
    <property type="entry name" value="TRANSAMINASE"/>
    <property type="match status" value="1"/>
</dbReference>
<protein>
    <submittedName>
        <fullName evidence="4">DegT/DnrJ/EryC1/StrS family aminotransferase</fullName>
    </submittedName>
</protein>
<comment type="similarity">
    <text evidence="2 3">Belongs to the DegT/DnrJ/EryC1 family.</text>
</comment>
<proteinExistence type="inferred from homology"/>
<name>A0ABW4ZBY7_9BACT</name>
<keyword evidence="1 3" id="KW-0663">Pyridoxal phosphate</keyword>
<dbReference type="GO" id="GO:0008483">
    <property type="term" value="F:transaminase activity"/>
    <property type="evidence" value="ECO:0007669"/>
    <property type="project" value="UniProtKB-KW"/>
</dbReference>
<dbReference type="CDD" id="cd00616">
    <property type="entry name" value="AHBA_syn"/>
    <property type="match status" value="1"/>
</dbReference>
<evidence type="ECO:0000313" key="4">
    <source>
        <dbReference type="EMBL" id="MFD2159528.1"/>
    </source>
</evidence>
<dbReference type="PIRSF" id="PIRSF000390">
    <property type="entry name" value="PLP_StrS"/>
    <property type="match status" value="1"/>
</dbReference>
<dbReference type="Gene3D" id="3.40.640.10">
    <property type="entry name" value="Type I PLP-dependent aspartate aminotransferase-like (Major domain)"/>
    <property type="match status" value="1"/>
</dbReference>
<keyword evidence="4" id="KW-0808">Transferase</keyword>
<evidence type="ECO:0000256" key="3">
    <source>
        <dbReference type="RuleBase" id="RU004508"/>
    </source>
</evidence>
<dbReference type="SUPFAM" id="SSF53383">
    <property type="entry name" value="PLP-dependent transferases"/>
    <property type="match status" value="1"/>
</dbReference>
<evidence type="ECO:0000256" key="2">
    <source>
        <dbReference type="ARBA" id="ARBA00037999"/>
    </source>
</evidence>
<organism evidence="4 5">
    <name type="scientific">Rubritalea tangerina</name>
    <dbReference type="NCBI Taxonomy" id="430798"/>
    <lineage>
        <taxon>Bacteria</taxon>
        <taxon>Pseudomonadati</taxon>
        <taxon>Verrucomicrobiota</taxon>
        <taxon>Verrucomicrobiia</taxon>
        <taxon>Verrucomicrobiales</taxon>
        <taxon>Rubritaleaceae</taxon>
        <taxon>Rubritalea</taxon>
    </lineage>
</organism>
<keyword evidence="5" id="KW-1185">Reference proteome</keyword>
<dbReference type="Pfam" id="PF01041">
    <property type="entry name" value="DegT_DnrJ_EryC1"/>
    <property type="match status" value="1"/>
</dbReference>
<comment type="caution">
    <text evidence="4">The sequence shown here is derived from an EMBL/GenBank/DDBJ whole genome shotgun (WGS) entry which is preliminary data.</text>
</comment>
<dbReference type="RefSeq" id="WP_377178291.1">
    <property type="nucleotide sequence ID" value="NZ_JBHUJB010000046.1"/>
</dbReference>
<keyword evidence="4" id="KW-0032">Aminotransferase</keyword>
<dbReference type="InterPro" id="IPR000653">
    <property type="entry name" value="DegT/StrS_aminotransferase"/>
</dbReference>
<gene>
    <name evidence="4" type="ORF">ACFSW8_11505</name>
</gene>
<dbReference type="InterPro" id="IPR015421">
    <property type="entry name" value="PyrdxlP-dep_Trfase_major"/>
</dbReference>
<evidence type="ECO:0000256" key="1">
    <source>
        <dbReference type="ARBA" id="ARBA00022898"/>
    </source>
</evidence>
<sequence>MSSINVTRSILPPIDKYIEYVRSIWESGQLTNNGPLVKEFELLLATEFGVKHVVLVSSGTVAIQIALKALGIEGVVLTTPFSFVATSSAIAWQGIEFDFADIDAESLCLSPDKLSEQMSPDVGAIMGTHVFGNACDIEGIEKISKKWGVPVIYDAAHTYGATYKGRSLMAYGDVSILSLHATKLFHSVEGGVLATNDESLAKKFSYMRNFGFASPEAFQGVGINGKMSEFHAAMGLSLLGNMSEVISARIELVDLYDSYFYEIEEVSRPVQSDHAISNAAYYPIILPSETAVLGVLKELECEGVFARRYFYPCLTELPYSRKSDVPIAEDISLRVLCLPLYYGLTNEEVVKIVNCVKMYFSSCLSK</sequence>